<reference evidence="3" key="1">
    <citation type="journal article" date="2014" name="Int. J. Syst. Evol. Microbiol.">
        <title>Complete genome sequence of Corynebacterium casei LMG S-19264T (=DSM 44701T), isolated from a smear-ripened cheese.</title>
        <authorList>
            <consortium name="US DOE Joint Genome Institute (JGI-PGF)"/>
            <person name="Walter F."/>
            <person name="Albersmeier A."/>
            <person name="Kalinowski J."/>
            <person name="Ruckert C."/>
        </authorList>
    </citation>
    <scope>NUCLEOTIDE SEQUENCE</scope>
    <source>
        <strain evidence="3">NBRC 110023</strain>
    </source>
</reference>
<dbReference type="InterPro" id="IPR032260">
    <property type="entry name" value="DUF5060"/>
</dbReference>
<evidence type="ECO:0000259" key="1">
    <source>
        <dbReference type="Pfam" id="PF12904"/>
    </source>
</evidence>
<feature type="domain" description="Putative collagen-binding" evidence="1">
    <location>
        <begin position="697"/>
        <end position="784"/>
    </location>
</feature>
<evidence type="ECO:0008006" key="5">
    <source>
        <dbReference type="Google" id="ProtNLM"/>
    </source>
</evidence>
<gene>
    <name evidence="3" type="ORF">GCM10007852_27160</name>
</gene>
<dbReference type="AlphaFoldDB" id="A0AA37WJ20"/>
<dbReference type="EMBL" id="BSOT01000006">
    <property type="protein sequence ID" value="GLR71808.1"/>
    <property type="molecule type" value="Genomic_DNA"/>
</dbReference>
<evidence type="ECO:0000313" key="4">
    <source>
        <dbReference type="Proteomes" id="UP001156601"/>
    </source>
</evidence>
<name>A0AA37WJ20_9ALTE</name>
<dbReference type="InterPro" id="IPR013783">
    <property type="entry name" value="Ig-like_fold"/>
</dbReference>
<evidence type="ECO:0000313" key="3">
    <source>
        <dbReference type="EMBL" id="GLR71808.1"/>
    </source>
</evidence>
<feature type="domain" description="DUF5060" evidence="2">
    <location>
        <begin position="191"/>
        <end position="275"/>
    </location>
</feature>
<organism evidence="3 4">
    <name type="scientific">Agaribacter marinus</name>
    <dbReference type="NCBI Taxonomy" id="1431249"/>
    <lineage>
        <taxon>Bacteria</taxon>
        <taxon>Pseudomonadati</taxon>
        <taxon>Pseudomonadota</taxon>
        <taxon>Gammaproteobacteria</taxon>
        <taxon>Alteromonadales</taxon>
        <taxon>Alteromonadaceae</taxon>
        <taxon>Agaribacter</taxon>
    </lineage>
</organism>
<dbReference type="Proteomes" id="UP001156601">
    <property type="component" value="Unassembled WGS sequence"/>
</dbReference>
<dbReference type="Gene3D" id="3.20.20.80">
    <property type="entry name" value="Glycosidases"/>
    <property type="match status" value="1"/>
</dbReference>
<dbReference type="InterPro" id="IPR024749">
    <property type="entry name" value="Collagen-bd_put"/>
</dbReference>
<dbReference type="Pfam" id="PF12904">
    <property type="entry name" value="Collagen_bind_2"/>
    <property type="match status" value="1"/>
</dbReference>
<comment type="caution">
    <text evidence="3">The sequence shown here is derived from an EMBL/GenBank/DDBJ whole genome shotgun (WGS) entry which is preliminary data.</text>
</comment>
<evidence type="ECO:0000259" key="2">
    <source>
        <dbReference type="Pfam" id="PF16586"/>
    </source>
</evidence>
<keyword evidence="4" id="KW-1185">Reference proteome</keyword>
<dbReference type="Pfam" id="PF16586">
    <property type="entry name" value="DUF5060"/>
    <property type="match status" value="1"/>
</dbReference>
<protein>
    <recommendedName>
        <fullName evidence="5">DUF5060 domain-containing protein</fullName>
    </recommendedName>
</protein>
<reference evidence="3" key="2">
    <citation type="submission" date="2023-01" db="EMBL/GenBank/DDBJ databases">
        <title>Draft genome sequence of Agaribacter marinus strain NBRC 110023.</title>
        <authorList>
            <person name="Sun Q."/>
            <person name="Mori K."/>
        </authorList>
    </citation>
    <scope>NUCLEOTIDE SEQUENCE</scope>
    <source>
        <strain evidence="3">NBRC 110023</strain>
    </source>
</reference>
<proteinExistence type="predicted"/>
<dbReference type="Gene3D" id="2.60.40.10">
    <property type="entry name" value="Immunoglobulins"/>
    <property type="match status" value="1"/>
</dbReference>
<accession>A0AA37WJ20</accession>
<sequence>MLLFLFSVTLNAKPKQNAGIELLASSLTPQATNYRHVPGGLAIRTDRGKRSAQIKVAVPAGNTDFNIEFHALPDAAGDAEHELLLGDTSIGKFVVPASTNDSHVITKVFKSIYINEGESLTVRTKVSSNNEKNYSTGQWNKLVFVPLSVDPGRLKSIVNRARSQIEIESGPAVAVTREADGDSSVSISGELKQWHPVTLTMQGPFAHEQDIKPNAFLDYRMSVEFSHESGVPTYTVPGYFAADGNAAQTSADMGTAWRAHVSPDKAGTWHYRVSFVSGEGAAIVPAVGEYLAPYHGKYGTFKVKKTDKKGKDFRAKGRLEYVGGRYLRHAGSGEFFLKAGPDAPETIFAYEDFDNTVNMKPDLPLKTWQAHAQDFNDGDPTWQGGKGKNLIGVMNYLADTGVNAFSFLTYNAGGDGDNIWPYVERNGKRHFDTSKLDQWNIVFSHAQAKGIYLHFKLQENELDDNRRGSAKKYAVIEESLDGGLLGTERKVYLREIIARYAHHLALNWNLGEENTQSYEEQRDMAEYIYNLDAYDHNLVIHSFPNQQEKVYRELLGPNSVLTGASLQNSWDKAHKQTLRWIDAARSAGKNWVVANDEQNPAGMGIPPDPGYKGFDGFATDRNGKYDLHDVRKYTLWGNLMAGGAGVEYYFGYKLLENDLNAEDMRSRHRSWEYAGIAINFFEQYDIPVQRMRNLNRLIGNSNGSNLKYCFGNEGEIYLVYLPNGGTSDIDLSSESPKAKFSIKWFNPRTGEKLMRGSVRSVKGGRLVSVGNPPNEESEDWLAVLSKR</sequence>